<dbReference type="HAMAP" id="MF_00991">
    <property type="entry name" value="MqnB"/>
    <property type="match status" value="1"/>
</dbReference>
<comment type="caution">
    <text evidence="4">The sequence shown here is derived from an EMBL/GenBank/DDBJ whole genome shotgun (WGS) entry which is preliminary data.</text>
</comment>
<feature type="domain" description="Nucleoside phosphorylase" evidence="3">
    <location>
        <begin position="37"/>
        <end position="214"/>
    </location>
</feature>
<dbReference type="InterPro" id="IPR000845">
    <property type="entry name" value="Nucleoside_phosphorylase_d"/>
</dbReference>
<evidence type="ECO:0000256" key="1">
    <source>
        <dbReference type="HAMAP-Rule" id="MF_00991"/>
    </source>
</evidence>
<accession>A0A4Q1CNX1</accession>
<dbReference type="Pfam" id="PF01048">
    <property type="entry name" value="PNP_UDP_1"/>
    <property type="match status" value="1"/>
</dbReference>
<dbReference type="EMBL" id="SDHW01000001">
    <property type="protein sequence ID" value="RXK62803.1"/>
    <property type="molecule type" value="Genomic_DNA"/>
</dbReference>
<dbReference type="AlphaFoldDB" id="A0A4Q1CNX1"/>
<dbReference type="PANTHER" id="PTHR46832">
    <property type="entry name" value="5'-METHYLTHIOADENOSINE/S-ADENOSYLHOMOCYSTEINE NUCLEOSIDASE"/>
    <property type="match status" value="1"/>
</dbReference>
<dbReference type="GO" id="GO:0008782">
    <property type="term" value="F:adenosylhomocysteine nucleosidase activity"/>
    <property type="evidence" value="ECO:0007669"/>
    <property type="project" value="TreeGrafter"/>
</dbReference>
<dbReference type="EC" id="3.2.2.26" evidence="1 2"/>
<dbReference type="Proteomes" id="UP000290204">
    <property type="component" value="Unassembled WGS sequence"/>
</dbReference>
<evidence type="ECO:0000313" key="4">
    <source>
        <dbReference type="EMBL" id="RXK62803.1"/>
    </source>
</evidence>
<dbReference type="NCBIfam" id="TIGR03664">
    <property type="entry name" value="fut_nucase"/>
    <property type="match status" value="1"/>
</dbReference>
<organism evidence="4 5">
    <name type="scientific">Lacibacter luteus</name>
    <dbReference type="NCBI Taxonomy" id="2508719"/>
    <lineage>
        <taxon>Bacteria</taxon>
        <taxon>Pseudomonadati</taxon>
        <taxon>Bacteroidota</taxon>
        <taxon>Chitinophagia</taxon>
        <taxon>Chitinophagales</taxon>
        <taxon>Chitinophagaceae</taxon>
        <taxon>Lacibacter</taxon>
    </lineage>
</organism>
<keyword evidence="4" id="KW-0326">Glycosidase</keyword>
<comment type="pathway">
    <text evidence="1">Quinol/quinone metabolism; menaquinone biosynthesis.</text>
</comment>
<dbReference type="SUPFAM" id="SSF53167">
    <property type="entry name" value="Purine and uridine phosphorylases"/>
    <property type="match status" value="1"/>
</dbReference>
<dbReference type="GO" id="GO:0009116">
    <property type="term" value="P:nucleoside metabolic process"/>
    <property type="evidence" value="ECO:0007669"/>
    <property type="project" value="InterPro"/>
</dbReference>
<dbReference type="Gene3D" id="3.40.50.1580">
    <property type="entry name" value="Nucleoside phosphorylase domain"/>
    <property type="match status" value="1"/>
</dbReference>
<dbReference type="CDD" id="cd17766">
    <property type="entry name" value="futalosine_nucleosidase_MqnB"/>
    <property type="match status" value="1"/>
</dbReference>
<reference evidence="4 5" key="1">
    <citation type="submission" date="2019-01" db="EMBL/GenBank/DDBJ databases">
        <title>Lacibacter sp. strain TTM-7.</title>
        <authorList>
            <person name="Chen W.-M."/>
        </authorList>
    </citation>
    <scope>NUCLEOTIDE SEQUENCE [LARGE SCALE GENOMIC DNA]</scope>
    <source>
        <strain evidence="4 5">TTM-7</strain>
    </source>
</reference>
<comment type="catalytic activity">
    <reaction evidence="1">
        <text>futalosine + H2O = dehypoxanthine futalosine + hypoxanthine</text>
        <dbReference type="Rhea" id="RHEA:25904"/>
        <dbReference type="ChEBI" id="CHEBI:15377"/>
        <dbReference type="ChEBI" id="CHEBI:17368"/>
        <dbReference type="ChEBI" id="CHEBI:58863"/>
        <dbReference type="ChEBI" id="CHEBI:58864"/>
        <dbReference type="EC" id="3.2.2.26"/>
    </reaction>
</comment>
<sequence length="218" mass="24324">MNCLVVSATVQEIKPFIQHLHSTNKLDFIDLQIDFLVTGVGSVNSTYSLMKHLQVKKPDVVVMAGIAGAFSPKLKLGAVVAVKQEAMADLGVMEKDGYKDVFDLKLLPANQFPYKQKKLVNPFTGLLERTSLPLVSSITVNQITAAKKTAELYQKKYKAAIENMEGAALHLVCIKENIPFVQIRSISNYVGERNKKKWMLKESVEALNKELIRFVESL</sequence>
<comment type="similarity">
    <text evidence="1">Belongs to the PNP/UDP phosphorylase family. Futalosine hydrolase subfamily.</text>
</comment>
<dbReference type="RefSeq" id="WP_129130173.1">
    <property type="nucleotide sequence ID" value="NZ_SDHW01000001.1"/>
</dbReference>
<dbReference type="UniPathway" id="UPA00079"/>
<dbReference type="GO" id="GO:0019284">
    <property type="term" value="P:L-methionine salvage from S-adenosylmethionine"/>
    <property type="evidence" value="ECO:0007669"/>
    <property type="project" value="TreeGrafter"/>
</dbReference>
<name>A0A4Q1CNX1_9BACT</name>
<dbReference type="PANTHER" id="PTHR46832:SF2">
    <property type="entry name" value="FUTALOSINE HYDROLASE"/>
    <property type="match status" value="1"/>
</dbReference>
<comment type="function">
    <text evidence="1">Catalyzes the hydrolysis of futalosine (FL) to dehypoxanthine futalosine (DHFL) and hypoxanthine, a step in the biosynthesis of menaquinone (MK, vitamin K2).</text>
</comment>
<protein>
    <recommendedName>
        <fullName evidence="1 2">Futalosine hydrolase</fullName>
        <shortName evidence="1">FL hydrolase</shortName>
        <ecNumber evidence="1 2">3.2.2.26</ecNumber>
    </recommendedName>
    <alternativeName>
        <fullName evidence="1">Futalosine nucleosidase</fullName>
    </alternativeName>
    <alternativeName>
        <fullName evidence="1">Menaquinone biosynthetic enzyme MqnB</fullName>
    </alternativeName>
</protein>
<dbReference type="InterPro" id="IPR035994">
    <property type="entry name" value="Nucleoside_phosphorylase_sf"/>
</dbReference>
<keyword evidence="1" id="KW-0474">Menaquinone biosynthesis</keyword>
<dbReference type="GO" id="GO:0008930">
    <property type="term" value="F:methylthioadenosine nucleosidase activity"/>
    <property type="evidence" value="ECO:0007669"/>
    <property type="project" value="TreeGrafter"/>
</dbReference>
<dbReference type="GO" id="GO:0009234">
    <property type="term" value="P:menaquinone biosynthetic process"/>
    <property type="evidence" value="ECO:0007669"/>
    <property type="project" value="UniProtKB-UniRule"/>
</dbReference>
<dbReference type="OrthoDB" id="9788270at2"/>
<evidence type="ECO:0000256" key="2">
    <source>
        <dbReference type="NCBIfam" id="TIGR03664"/>
    </source>
</evidence>
<evidence type="ECO:0000313" key="5">
    <source>
        <dbReference type="Proteomes" id="UP000290204"/>
    </source>
</evidence>
<proteinExistence type="inferred from homology"/>
<gene>
    <name evidence="1 4" type="primary">mqnB</name>
    <name evidence="4" type="ORF">ESA94_07340</name>
</gene>
<dbReference type="InterPro" id="IPR019963">
    <property type="entry name" value="FL_hydrolase_MqnB"/>
</dbReference>
<evidence type="ECO:0000259" key="3">
    <source>
        <dbReference type="Pfam" id="PF01048"/>
    </source>
</evidence>
<keyword evidence="1 4" id="KW-0378">Hydrolase</keyword>
<dbReference type="GO" id="GO:0005829">
    <property type="term" value="C:cytosol"/>
    <property type="evidence" value="ECO:0007669"/>
    <property type="project" value="TreeGrafter"/>
</dbReference>
<keyword evidence="5" id="KW-1185">Reference proteome</keyword>